<evidence type="ECO:0000259" key="3">
    <source>
        <dbReference type="Pfam" id="PF14383"/>
    </source>
</evidence>
<proteinExistence type="predicted"/>
<dbReference type="InterPro" id="IPR043502">
    <property type="entry name" value="DNA/RNA_pol_sf"/>
</dbReference>
<dbReference type="InterPro" id="IPR013103">
    <property type="entry name" value="RVT_2"/>
</dbReference>
<dbReference type="InterPro" id="IPR032795">
    <property type="entry name" value="DUF3741-assoc"/>
</dbReference>
<evidence type="ECO:0000313" key="4">
    <source>
        <dbReference type="EMBL" id="KAE8658149.1"/>
    </source>
</evidence>
<dbReference type="Pfam" id="PF07727">
    <property type="entry name" value="RVT_2"/>
    <property type="match status" value="1"/>
</dbReference>
<accession>A0A6A2XI70</accession>
<reference evidence="4" key="1">
    <citation type="submission" date="2019-09" db="EMBL/GenBank/DDBJ databases">
        <title>Draft genome information of white flower Hibiscus syriacus.</title>
        <authorList>
            <person name="Kim Y.-M."/>
        </authorList>
    </citation>
    <scope>NUCLEOTIDE SEQUENCE [LARGE SCALE GENOMIC DNA]</scope>
    <source>
        <strain evidence="4">YM2019G1</strain>
    </source>
</reference>
<dbReference type="EMBL" id="VEPZ02001747">
    <property type="protein sequence ID" value="KAE8658149.1"/>
    <property type="molecule type" value="Genomic_DNA"/>
</dbReference>
<keyword evidence="5" id="KW-1185">Reference proteome</keyword>
<evidence type="ECO:0000256" key="1">
    <source>
        <dbReference type="SAM" id="MobiDB-lite"/>
    </source>
</evidence>
<dbReference type="Proteomes" id="UP000436088">
    <property type="component" value="Unassembled WGS sequence"/>
</dbReference>
<feature type="domain" description="DUF3741" evidence="3">
    <location>
        <begin position="541"/>
        <end position="564"/>
    </location>
</feature>
<evidence type="ECO:0000259" key="2">
    <source>
        <dbReference type="Pfam" id="PF07727"/>
    </source>
</evidence>
<organism evidence="4 5">
    <name type="scientific">Hibiscus syriacus</name>
    <name type="common">Rose of Sharon</name>
    <dbReference type="NCBI Taxonomy" id="106335"/>
    <lineage>
        <taxon>Eukaryota</taxon>
        <taxon>Viridiplantae</taxon>
        <taxon>Streptophyta</taxon>
        <taxon>Embryophyta</taxon>
        <taxon>Tracheophyta</taxon>
        <taxon>Spermatophyta</taxon>
        <taxon>Magnoliopsida</taxon>
        <taxon>eudicotyledons</taxon>
        <taxon>Gunneridae</taxon>
        <taxon>Pentapetalae</taxon>
        <taxon>rosids</taxon>
        <taxon>malvids</taxon>
        <taxon>Malvales</taxon>
        <taxon>Malvaceae</taxon>
        <taxon>Malvoideae</taxon>
        <taxon>Hibiscus</taxon>
    </lineage>
</organism>
<name>A0A6A2XI70_HIBSY</name>
<dbReference type="PANTHER" id="PTHR34282:SF2">
    <property type="entry name" value="DUF3741 DOMAIN-CONTAINING PROTEIN"/>
    <property type="match status" value="1"/>
</dbReference>
<comment type="caution">
    <text evidence="4">The sequence shown here is derived from an EMBL/GenBank/DDBJ whole genome shotgun (WGS) entry which is preliminary data.</text>
</comment>
<gene>
    <name evidence="4" type="ORF">F3Y22_tig00116974pilonHSYRG00044</name>
</gene>
<feature type="region of interest" description="Disordered" evidence="1">
    <location>
        <begin position="771"/>
        <end position="799"/>
    </location>
</feature>
<dbReference type="Pfam" id="PF14383">
    <property type="entry name" value="VARLMGL"/>
    <property type="match status" value="1"/>
</dbReference>
<protein>
    <submittedName>
        <fullName evidence="4">Dynein light chain type 1 family protein</fullName>
    </submittedName>
</protein>
<feature type="domain" description="Reverse transcriptase Ty1/copia-type" evidence="2">
    <location>
        <begin position="150"/>
        <end position="314"/>
    </location>
</feature>
<feature type="compositionally biased region" description="Basic and acidic residues" evidence="1">
    <location>
        <begin position="771"/>
        <end position="781"/>
    </location>
</feature>
<sequence>MAADEGKVKIEKFDGADFGFWKMQIEDFLYQKNLYQPLSGKQPEGMKNEDWALLDRQALGVIRLTLSRNVAFNIAKEKTTMKDLGAAKQILGMRIKRDTKSGTLMCSFQTLQRTVTKDEGRTCYDEAMQVDDSIKWESSMKDEMDSLMSNQTWELAELPPGKRALHNKWIYRIKEEHDGSKRYKARLVVKGFQQKECIDYNEIFSPVVKLSTIRLVLKIVATENLHLEQLDVKTAFLHGDLEEEIYMRQPEGFIEAGKKNLVCRLKKSLYGLKQAPRQWYKKFDNFMGSSGFTRCQADHCCYIKRAEQLLLLSVSDNLLKRTEKIERHTRNHLMRICFSTMPQDGLRSIVYRSFVVCDDPKGVVESAAITKKMEHKNKGRVSRKGERGEMVSKGGAMEELHGSSSCQLLEVSRGAQKLNQVISSWSRGGIWCDQHSKDIANDLLKGALELQDSLHVLGKFQEASHLARLKKKEKENSDVIWRVNSSLVGEQNYQKGIQNPQVSAGVSSRDCIEELRELKPIFVFSNQQLYFHDMSLWSAAEEKKAKGPSLIAKLMGLEEMPSKHTEKKKIFSQQRPTFEINTPKVRKSQFVSQTEDQEKTLNDVLENMHFKGLLKNNSIKEPVSCQSIGLFSGNRLINNSPPIVLIKPRHDPHLLLQEKFAPVFQEGSLNSETMLRKSKVNVGKMSRRVEAKETPVKRHIRQEDGKDRQVKETRAVTKQVKIKQSFPTKVKCSSSITRASLKKMPTPKNINMMPKPMIGSRKPVEKEIAKAKNLSRSKDQAKVAPRKLCKPENPSNVTKNKILHQPSATANEVANSNLVNLVCRPQSTVRGPIDEKKSSTKKALTKATIAKISDRNVIKCSLASVQTEKLQCKGDKVVLEGKKIVLVSENDTVLEEKNDLASNNDTVSGENSIDIASNNDTVLEGKGFVHELENNTIVEGYGAETAEELSTEEGTEHTDIQIGEHCSESYVCDVTLVTTDDQNSRKSFDEVDDDHPITPIGANSESFTKRINLKALLLSSPAFMNHVDELFDLHVDVPIASQKFGIGDFSDADSRFSFDCAKEIVQRKSHPNSRMLLPPWLSLVGDTKMHLSLDHLLKETCDGVEDLRRYSEISGKNYPTVRLYAMMERDINHSEALSGIWDLGWKKRFSVDDTIQVVEDIEKELLRGLIAEICS</sequence>
<dbReference type="PANTHER" id="PTHR34282">
    <property type="entry name" value="OS01G0228800 PROTEIN-RELATED"/>
    <property type="match status" value="1"/>
</dbReference>
<evidence type="ECO:0000313" key="5">
    <source>
        <dbReference type="Proteomes" id="UP000436088"/>
    </source>
</evidence>
<dbReference type="SUPFAM" id="SSF56672">
    <property type="entry name" value="DNA/RNA polymerases"/>
    <property type="match status" value="1"/>
</dbReference>
<dbReference type="AlphaFoldDB" id="A0A6A2XI70"/>